<reference evidence="1 2" key="1">
    <citation type="journal article" date="2016" name="Mol. Biol. Evol.">
        <title>Comparative Genomics of Early-Diverging Mushroom-Forming Fungi Provides Insights into the Origins of Lignocellulose Decay Capabilities.</title>
        <authorList>
            <person name="Nagy L.G."/>
            <person name="Riley R."/>
            <person name="Tritt A."/>
            <person name="Adam C."/>
            <person name="Daum C."/>
            <person name="Floudas D."/>
            <person name="Sun H."/>
            <person name="Yadav J.S."/>
            <person name="Pangilinan J."/>
            <person name="Larsson K.H."/>
            <person name="Matsuura K."/>
            <person name="Barry K."/>
            <person name="Labutti K."/>
            <person name="Kuo R."/>
            <person name="Ohm R.A."/>
            <person name="Bhattacharya S.S."/>
            <person name="Shirouzu T."/>
            <person name="Yoshinaga Y."/>
            <person name="Martin F.M."/>
            <person name="Grigoriev I.V."/>
            <person name="Hibbett D.S."/>
        </authorList>
    </citation>
    <scope>NUCLEOTIDE SEQUENCE [LARGE SCALE GENOMIC DNA]</scope>
    <source>
        <strain evidence="1 2">HHB9708</strain>
    </source>
</reference>
<evidence type="ECO:0008006" key="3">
    <source>
        <dbReference type="Google" id="ProtNLM"/>
    </source>
</evidence>
<feature type="non-terminal residue" evidence="1">
    <location>
        <position position="106"/>
    </location>
</feature>
<dbReference type="STRING" id="1314777.A0A164M5T0"/>
<name>A0A164M5T0_9AGAM</name>
<dbReference type="AlphaFoldDB" id="A0A164M5T0"/>
<dbReference type="EMBL" id="KV419515">
    <property type="protein sequence ID" value="KZS86390.1"/>
    <property type="molecule type" value="Genomic_DNA"/>
</dbReference>
<feature type="non-terminal residue" evidence="1">
    <location>
        <position position="1"/>
    </location>
</feature>
<protein>
    <recommendedName>
        <fullName evidence="3">Chromo domain-containing protein</fullName>
    </recommendedName>
</protein>
<dbReference type="Proteomes" id="UP000076722">
    <property type="component" value="Unassembled WGS sequence"/>
</dbReference>
<sequence length="106" mass="11308">DGSSFKVDPPSDKKAQDLHPVLHASLLSFPNWQQLLDASVGTAPAVNVEWPVQKFVSHSGSGTGLLFEVLWQSGDVSWEPLGNGKHLDALASYLEALGVDSITSLP</sequence>
<organism evidence="1 2">
    <name type="scientific">Sistotremastrum niveocremeum HHB9708</name>
    <dbReference type="NCBI Taxonomy" id="1314777"/>
    <lineage>
        <taxon>Eukaryota</taxon>
        <taxon>Fungi</taxon>
        <taxon>Dikarya</taxon>
        <taxon>Basidiomycota</taxon>
        <taxon>Agaricomycotina</taxon>
        <taxon>Agaricomycetes</taxon>
        <taxon>Sistotremastrales</taxon>
        <taxon>Sistotremastraceae</taxon>
        <taxon>Sertulicium</taxon>
        <taxon>Sertulicium niveocremeum</taxon>
    </lineage>
</organism>
<gene>
    <name evidence="1" type="ORF">SISNIDRAFT_386676</name>
</gene>
<keyword evidence="2" id="KW-1185">Reference proteome</keyword>
<accession>A0A164M5T0</accession>
<dbReference type="OrthoDB" id="3211671at2759"/>
<evidence type="ECO:0000313" key="2">
    <source>
        <dbReference type="Proteomes" id="UP000076722"/>
    </source>
</evidence>
<evidence type="ECO:0000313" key="1">
    <source>
        <dbReference type="EMBL" id="KZS86390.1"/>
    </source>
</evidence>
<proteinExistence type="predicted"/>